<keyword evidence="6" id="KW-1185">Reference proteome</keyword>
<dbReference type="Gene3D" id="1.10.10.10">
    <property type="entry name" value="Winged helix-like DNA-binding domain superfamily/Winged helix DNA-binding domain"/>
    <property type="match status" value="1"/>
</dbReference>
<keyword evidence="3" id="KW-0472">Membrane</keyword>
<dbReference type="SUPFAM" id="SSF46894">
    <property type="entry name" value="C-terminal effector domain of the bipartite response regulators"/>
    <property type="match status" value="1"/>
</dbReference>
<keyword evidence="3" id="KW-0812">Transmembrane</keyword>
<dbReference type="InterPro" id="IPR016032">
    <property type="entry name" value="Sig_transdc_resp-reg_C-effctor"/>
</dbReference>
<dbReference type="EMBL" id="LWBP01000205">
    <property type="protein sequence ID" value="OQP55791.1"/>
    <property type="molecule type" value="Genomic_DNA"/>
</dbReference>
<feature type="transmembrane region" description="Helical" evidence="3">
    <location>
        <begin position="21"/>
        <end position="38"/>
    </location>
</feature>
<dbReference type="CDD" id="cd00383">
    <property type="entry name" value="trans_reg_C"/>
    <property type="match status" value="1"/>
</dbReference>
<dbReference type="GO" id="GO:0006355">
    <property type="term" value="P:regulation of DNA-templated transcription"/>
    <property type="evidence" value="ECO:0007669"/>
    <property type="project" value="InterPro"/>
</dbReference>
<evidence type="ECO:0000313" key="5">
    <source>
        <dbReference type="EMBL" id="OQP55791.1"/>
    </source>
</evidence>
<reference evidence="6" key="1">
    <citation type="submission" date="2016-04" db="EMBL/GenBank/DDBJ databases">
        <authorList>
            <person name="Chen L."/>
            <person name="Zhuang W."/>
            <person name="Wang G."/>
        </authorList>
    </citation>
    <scope>NUCLEOTIDE SEQUENCE [LARGE SCALE GENOMIC DNA]</scope>
    <source>
        <strain evidence="6">208</strain>
    </source>
</reference>
<dbReference type="GO" id="GO:0003677">
    <property type="term" value="F:DNA binding"/>
    <property type="evidence" value="ECO:0007669"/>
    <property type="project" value="UniProtKB-UniRule"/>
</dbReference>
<feature type="transmembrane region" description="Helical" evidence="3">
    <location>
        <begin position="174"/>
        <end position="196"/>
    </location>
</feature>
<dbReference type="GO" id="GO:0000160">
    <property type="term" value="P:phosphorelay signal transduction system"/>
    <property type="evidence" value="ECO:0007669"/>
    <property type="project" value="InterPro"/>
</dbReference>
<protein>
    <recommendedName>
        <fullName evidence="4">OmpR/PhoB-type domain-containing protein</fullName>
    </recommendedName>
</protein>
<keyword evidence="3" id="KW-1133">Transmembrane helix</keyword>
<dbReference type="PROSITE" id="PS51755">
    <property type="entry name" value="OMPR_PHOB"/>
    <property type="match status" value="1"/>
</dbReference>
<proteinExistence type="predicted"/>
<comment type="caution">
    <text evidence="5">The sequence shown here is derived from an EMBL/GenBank/DDBJ whole genome shotgun (WGS) entry which is preliminary data.</text>
</comment>
<feature type="domain" description="OmpR/PhoB-type" evidence="4">
    <location>
        <begin position="244"/>
        <end position="341"/>
    </location>
</feature>
<dbReference type="SMART" id="SM00862">
    <property type="entry name" value="Trans_reg_C"/>
    <property type="match status" value="1"/>
</dbReference>
<evidence type="ECO:0000256" key="2">
    <source>
        <dbReference type="PROSITE-ProRule" id="PRU01091"/>
    </source>
</evidence>
<accession>A0A1V9FBZ2</accession>
<feature type="DNA-binding region" description="OmpR/PhoB-type" evidence="2">
    <location>
        <begin position="244"/>
        <end position="341"/>
    </location>
</feature>
<sequence length="346" mass="37779">MWPAPPWRAGNAVILSMSWKALLAIGTALIVIVSWTAIRGRATLPATDEATEKLVIRQIGHQLLLQAGDSSSRVLPVEERANREYLIRFAAPFTFFTDSLVGTVRRIIAANSLPANYLVEVIQCDSPAEVIFGFQIYKDSARNVVPCLGRLQERSCYKIRIRFTETQAAGMHPFSGGLMAGSLGAMLVSLLFRVFYIRKRSTAGKPGNMPAPVALTGLTTDGQGPENIQPDLPPEAIKQEVPASSGIAIGNLVFLRESQQLVTGSSIIMLTAKEAKLLHVFACAQQEVIDRDQLMKEVWEDEGVIVGRSLDMFVSKLRKKLQADPRISILNVHGKGYKLVVGRAGG</sequence>
<dbReference type="STRING" id="550983.A4R26_27210"/>
<dbReference type="AlphaFoldDB" id="A0A1V9FBZ2"/>
<dbReference type="Pfam" id="PF00486">
    <property type="entry name" value="Trans_reg_C"/>
    <property type="match status" value="1"/>
</dbReference>
<keyword evidence="1 2" id="KW-0238">DNA-binding</keyword>
<dbReference type="InterPro" id="IPR001867">
    <property type="entry name" value="OmpR/PhoB-type_DNA-bd"/>
</dbReference>
<evidence type="ECO:0000259" key="4">
    <source>
        <dbReference type="PROSITE" id="PS51755"/>
    </source>
</evidence>
<dbReference type="Proteomes" id="UP000192276">
    <property type="component" value="Unassembled WGS sequence"/>
</dbReference>
<organism evidence="5 6">
    <name type="scientific">Niastella populi</name>
    <dbReference type="NCBI Taxonomy" id="550983"/>
    <lineage>
        <taxon>Bacteria</taxon>
        <taxon>Pseudomonadati</taxon>
        <taxon>Bacteroidota</taxon>
        <taxon>Chitinophagia</taxon>
        <taxon>Chitinophagales</taxon>
        <taxon>Chitinophagaceae</taxon>
        <taxon>Niastella</taxon>
    </lineage>
</organism>
<dbReference type="InterPro" id="IPR036388">
    <property type="entry name" value="WH-like_DNA-bd_sf"/>
</dbReference>
<evidence type="ECO:0000313" key="6">
    <source>
        <dbReference type="Proteomes" id="UP000192276"/>
    </source>
</evidence>
<evidence type="ECO:0000256" key="1">
    <source>
        <dbReference type="ARBA" id="ARBA00023125"/>
    </source>
</evidence>
<evidence type="ECO:0000256" key="3">
    <source>
        <dbReference type="SAM" id="Phobius"/>
    </source>
</evidence>
<gene>
    <name evidence="5" type="ORF">A4R26_27210</name>
</gene>
<name>A0A1V9FBZ2_9BACT</name>